<dbReference type="InterPro" id="IPR043502">
    <property type="entry name" value="DNA/RNA_pol_sf"/>
</dbReference>
<dbReference type="GO" id="GO:0042575">
    <property type="term" value="C:DNA polymerase complex"/>
    <property type="evidence" value="ECO:0007669"/>
    <property type="project" value="UniProtKB-ARBA"/>
</dbReference>
<dbReference type="Gene3D" id="3.30.420.10">
    <property type="entry name" value="Ribonuclease H-like superfamily/Ribonuclease H"/>
    <property type="match status" value="1"/>
</dbReference>
<dbReference type="InterPro" id="IPR008042">
    <property type="entry name" value="Retrotrans_Pao"/>
</dbReference>
<dbReference type="InterPro" id="IPR043128">
    <property type="entry name" value="Rev_trsase/Diguanyl_cyclase"/>
</dbReference>
<keyword evidence="4" id="KW-1185">Reference proteome</keyword>
<dbReference type="Pfam" id="PF18701">
    <property type="entry name" value="DUF5641"/>
    <property type="match status" value="1"/>
</dbReference>
<organism evidence="3 4">
    <name type="scientific">Ancylostoma ceylanicum</name>
    <dbReference type="NCBI Taxonomy" id="53326"/>
    <lineage>
        <taxon>Eukaryota</taxon>
        <taxon>Metazoa</taxon>
        <taxon>Ecdysozoa</taxon>
        <taxon>Nematoda</taxon>
        <taxon>Chromadorea</taxon>
        <taxon>Rhabditida</taxon>
        <taxon>Rhabditina</taxon>
        <taxon>Rhabditomorpha</taxon>
        <taxon>Strongyloidea</taxon>
        <taxon>Ancylostomatidae</taxon>
        <taxon>Ancylostomatinae</taxon>
        <taxon>Ancylostoma</taxon>
    </lineage>
</organism>
<dbReference type="Proteomes" id="UP000054495">
    <property type="component" value="Unassembled WGS sequence"/>
</dbReference>
<dbReference type="PANTHER" id="PTHR47331">
    <property type="entry name" value="PHD-TYPE DOMAIN-CONTAINING PROTEIN"/>
    <property type="match status" value="1"/>
</dbReference>
<accession>A0A0D6LIB2</accession>
<dbReference type="GO" id="GO:0003676">
    <property type="term" value="F:nucleic acid binding"/>
    <property type="evidence" value="ECO:0007669"/>
    <property type="project" value="InterPro"/>
</dbReference>
<sequence>MNKNVDYCYNSFAMSNKNLDELVHRFWELESEGITNIQQHSDDDECMKKFNETTYFDNKEGRYVVQLPFKGKQEDLPNNIQLAYARLKQNIKNLRLKPGMMEKYHNIIQEQLARGIIGGVQENQLPLRCHYLPHHAVLTEEKLTTKMRCVHDASAKTKGNPSLNDLLNRGPVLLPDLTGILLRIRTVKILVFSDIEKAFLMVRLSKKSRDFTRFFWLKDPHKQITCDNVITYRFRRVPFGLVVSPFLLAGTIQYHLKMSETPLAQSILRNTYVDNIFYGVNSIEEGKEFYQQSKELFKQAGMNLRQYVSNSTKLNQFLQEQENSNVTTNNKILGISWDISKDSLCIKLPTLSDEETWTKRKISNVRKSTLLMSKTRLSPLKATLTIPRLELSAIAMGSQLLKHICDNLDLPISKTVIWSDSSVALSWIKNEKELPSFIRNRTKTIKESAPNSDLRYVPGNENPADVGSRGTTAQELISFKLWWEGPTFLSQARDQWPTDITSDPTTGTFHAEEDQTSHTPSEDVINTRRFSTWTKLYRTVYYVLLFLTKKSTRAKQHFGNNRSTLFNEAETILFRLAQKQNPPSEEVKAQLHLYHCNNSGLWKSKGRITKADMPIQTITPVFLPHNNHSGTNQTLCELRRSVWIPKGRVTVKKTLHNLCYYCRRCKAQPFSLPEFPAHPPRRVRKPDYPFENIGMDYAGPLFYRNDDNSASKYWILLITCLNTRAIYVDLVKDMTAKTLLHTLRRFFASTAYPKWILCDNAKTFKSIDELQSSYKFEDGNDPDIIDYCAQRRIEFKFIPSLSPWQGGLYEKMVHIFKVSFKHALQNRLLKFEELQTIAKETETIVNQRPLTYMTEDDHIIPLRPIDFLRPWTNLSLPRTDEHINEWRLTTQRRDHLMEEWKTMNDLLTRFWRRWSSEYLTNLREQYRVTHPRPRCINESHTKAGDIVLIQEKSLERGQWKIGRVISPTDDFQRSASVLLPSKRTRHKTNQYALQTRNR</sequence>
<dbReference type="SUPFAM" id="SSF53098">
    <property type="entry name" value="Ribonuclease H-like"/>
    <property type="match status" value="1"/>
</dbReference>
<dbReference type="InterPro" id="IPR012337">
    <property type="entry name" value="RNaseH-like_sf"/>
</dbReference>
<feature type="domain" description="Integrase catalytic" evidence="2">
    <location>
        <begin position="685"/>
        <end position="872"/>
    </location>
</feature>
<dbReference type="GO" id="GO:0015074">
    <property type="term" value="P:DNA integration"/>
    <property type="evidence" value="ECO:0007669"/>
    <property type="project" value="InterPro"/>
</dbReference>
<dbReference type="InterPro" id="IPR036397">
    <property type="entry name" value="RNaseH_sf"/>
</dbReference>
<name>A0A0D6LIB2_9BILA</name>
<dbReference type="InterPro" id="IPR001584">
    <property type="entry name" value="Integrase_cat-core"/>
</dbReference>
<dbReference type="Gene3D" id="3.30.70.270">
    <property type="match status" value="1"/>
</dbReference>
<feature type="compositionally biased region" description="Polar residues" evidence="1">
    <location>
        <begin position="496"/>
        <end position="508"/>
    </location>
</feature>
<dbReference type="Pfam" id="PF00078">
    <property type="entry name" value="RVT_1"/>
    <property type="match status" value="1"/>
</dbReference>
<dbReference type="EMBL" id="KE125090">
    <property type="protein sequence ID" value="EPB71744.1"/>
    <property type="molecule type" value="Genomic_DNA"/>
</dbReference>
<dbReference type="InterPro" id="IPR040676">
    <property type="entry name" value="DUF5641"/>
</dbReference>
<evidence type="ECO:0000313" key="4">
    <source>
        <dbReference type="Proteomes" id="UP000054495"/>
    </source>
</evidence>
<reference evidence="3 4" key="1">
    <citation type="submission" date="2013-05" db="EMBL/GenBank/DDBJ databases">
        <title>Draft genome of the parasitic nematode Anyclostoma ceylanicum.</title>
        <authorList>
            <person name="Mitreva M."/>
        </authorList>
    </citation>
    <scope>NUCLEOTIDE SEQUENCE [LARGE SCALE GENOMIC DNA]</scope>
</reference>
<dbReference type="Pfam" id="PF05380">
    <property type="entry name" value="Peptidase_A17"/>
    <property type="match status" value="1"/>
</dbReference>
<dbReference type="AlphaFoldDB" id="A0A0D6LIB2"/>
<feature type="region of interest" description="Disordered" evidence="1">
    <location>
        <begin position="496"/>
        <end position="523"/>
    </location>
</feature>
<dbReference type="CDD" id="cd01644">
    <property type="entry name" value="RT_pepA17"/>
    <property type="match status" value="1"/>
</dbReference>
<dbReference type="SUPFAM" id="SSF56672">
    <property type="entry name" value="DNA/RNA polymerases"/>
    <property type="match status" value="1"/>
</dbReference>
<protein>
    <recommendedName>
        <fullName evidence="2">Integrase catalytic domain-containing protein</fullName>
    </recommendedName>
</protein>
<dbReference type="InterPro" id="IPR000477">
    <property type="entry name" value="RT_dom"/>
</dbReference>
<evidence type="ECO:0000259" key="2">
    <source>
        <dbReference type="PROSITE" id="PS50994"/>
    </source>
</evidence>
<dbReference type="Gene3D" id="3.10.10.10">
    <property type="entry name" value="HIV Type 1 Reverse Transcriptase, subunit A, domain 1"/>
    <property type="match status" value="1"/>
</dbReference>
<evidence type="ECO:0000256" key="1">
    <source>
        <dbReference type="SAM" id="MobiDB-lite"/>
    </source>
</evidence>
<proteinExistence type="predicted"/>
<dbReference type="PROSITE" id="PS50994">
    <property type="entry name" value="INTEGRASE"/>
    <property type="match status" value="1"/>
</dbReference>
<evidence type="ECO:0000313" key="3">
    <source>
        <dbReference type="EMBL" id="EPB71744.1"/>
    </source>
</evidence>
<gene>
    <name evidence="3" type="ORF">ANCCEY_09146</name>
</gene>